<sequence>MRTVLLFLLSLQLSAQGIKAINGDSSCYDQHHRWSNSKDSVLVDRQQNSVLSLRDLTMIPSYPGWQLQSIYALFQDPKTHLYGLKRKSDGKVIISARYEQLKHDPSLPFVFGLRKEKWYLYKQDGTRISSKGYQKLQFLRRNFNYRMLAQDEDGIEVYNPNGQLLWSKKDLQFRLCIEDQFHVIGEQGQGVLNWNGKEILKPKYDSIFPLKNVDYQLFAWKALLNSPAIANAEKAWPAGRYWGLADTSSKILLPFLFDRIEYARGLLQTWDKDGATQVYDSYGNLVIGEGLKRVEPGACRYCSIIVTHQGSGLFNGCSRSWDEDPLHDSISIIAPFYYQMINKGKKGILTNYGDTTLKPAYESIFYRAHRFFYREDGKWALADENGKELLPPIYDSLDVLVFDGINKDSCLLFSQEGKRFEIRDRQGNIASVEQGWQGFSPLHSSAVLLHRGLEKVLAEYHHLQLITHPNIKIDYARPLDGWYMAYGNDGKEGLWMLSYYNPISPENFRPAIFDSIVFLIGDPNLQLLVQQNDKWGVYSIRGDSLIIPCEQDVFLKRAVNGWLYFRKDGVWNCYFYTSPSLKGLNPMGEKKVEEMWRAQKEDGSN</sequence>
<organism evidence="1 2">
    <name type="scientific">Croceimicrobium hydrocarbonivorans</name>
    <dbReference type="NCBI Taxonomy" id="2761580"/>
    <lineage>
        <taxon>Bacteria</taxon>
        <taxon>Pseudomonadati</taxon>
        <taxon>Bacteroidota</taxon>
        <taxon>Flavobacteriia</taxon>
        <taxon>Flavobacteriales</taxon>
        <taxon>Owenweeksiaceae</taxon>
        <taxon>Croceimicrobium</taxon>
    </lineage>
</organism>
<dbReference type="AlphaFoldDB" id="A0A7H0VIM6"/>
<gene>
    <name evidence="1" type="ORF">H4K34_06955</name>
</gene>
<evidence type="ECO:0000313" key="2">
    <source>
        <dbReference type="Proteomes" id="UP000516305"/>
    </source>
</evidence>
<dbReference type="RefSeq" id="WP_210760101.1">
    <property type="nucleotide sequence ID" value="NZ_CP060139.1"/>
</dbReference>
<dbReference type="KEGG" id="chyd:H4K34_06955"/>
<dbReference type="EMBL" id="CP060139">
    <property type="protein sequence ID" value="QNR25574.1"/>
    <property type="molecule type" value="Genomic_DNA"/>
</dbReference>
<dbReference type="Proteomes" id="UP000516305">
    <property type="component" value="Chromosome"/>
</dbReference>
<name>A0A7H0VIM6_9FLAO</name>
<reference evidence="1 2" key="1">
    <citation type="submission" date="2020-08" db="EMBL/GenBank/DDBJ databases">
        <title>Croceimicrobium hydrocarbonivorans gen. nov., sp. nov., a novel marine bacterium isolated from a bacterial consortium that degrades polyethylene terephthalate.</title>
        <authorList>
            <person name="Liu R."/>
        </authorList>
    </citation>
    <scope>NUCLEOTIDE SEQUENCE [LARGE SCALE GENOMIC DNA]</scope>
    <source>
        <strain evidence="1 2">A20-9</strain>
    </source>
</reference>
<keyword evidence="2" id="KW-1185">Reference proteome</keyword>
<accession>A0A7H0VIM6</accession>
<proteinExistence type="predicted"/>
<evidence type="ECO:0000313" key="1">
    <source>
        <dbReference type="EMBL" id="QNR25574.1"/>
    </source>
</evidence>
<dbReference type="InterPro" id="IPR032774">
    <property type="entry name" value="WG_beta_rep"/>
</dbReference>
<protein>
    <submittedName>
        <fullName evidence="1">WG repeat-containing protein</fullName>
    </submittedName>
</protein>
<dbReference type="Pfam" id="PF14903">
    <property type="entry name" value="WG_beta_rep"/>
    <property type="match status" value="3"/>
</dbReference>